<keyword evidence="8" id="KW-1185">Reference proteome</keyword>
<dbReference type="InterPro" id="IPR001611">
    <property type="entry name" value="Leu-rich_rpt"/>
</dbReference>
<keyword evidence="4" id="KW-0325">Glycoprotein</keyword>
<organism evidence="7 8">
    <name type="scientific">Vespula pensylvanica</name>
    <name type="common">Western yellow jacket</name>
    <name type="synonym">Wasp</name>
    <dbReference type="NCBI Taxonomy" id="30213"/>
    <lineage>
        <taxon>Eukaryota</taxon>
        <taxon>Metazoa</taxon>
        <taxon>Ecdysozoa</taxon>
        <taxon>Arthropoda</taxon>
        <taxon>Hexapoda</taxon>
        <taxon>Insecta</taxon>
        <taxon>Pterygota</taxon>
        <taxon>Neoptera</taxon>
        <taxon>Endopterygota</taxon>
        <taxon>Hymenoptera</taxon>
        <taxon>Apocrita</taxon>
        <taxon>Aculeata</taxon>
        <taxon>Vespoidea</taxon>
        <taxon>Vespidae</taxon>
        <taxon>Vespinae</taxon>
        <taxon>Vespula</taxon>
    </lineage>
</organism>
<dbReference type="SMART" id="SM00365">
    <property type="entry name" value="LRR_SD22"/>
    <property type="match status" value="7"/>
</dbReference>
<keyword evidence="3" id="KW-0677">Repeat</keyword>
<proteinExistence type="predicted"/>
<dbReference type="Gene3D" id="3.80.10.10">
    <property type="entry name" value="Ribonuclease Inhibitor"/>
    <property type="match status" value="5"/>
</dbReference>
<reference evidence="7" key="1">
    <citation type="journal article" date="2020" name="G3 (Bethesda)">
        <title>High-Quality Assemblies for Three Invasive Social Wasps from the &lt;i&gt;Vespula&lt;/i&gt; Genus.</title>
        <authorList>
            <person name="Harrop T.W.R."/>
            <person name="Guhlin J."/>
            <person name="McLaughlin G.M."/>
            <person name="Permina E."/>
            <person name="Stockwell P."/>
            <person name="Gilligan J."/>
            <person name="Le Lec M.F."/>
            <person name="Gruber M.A.M."/>
            <person name="Quinn O."/>
            <person name="Lovegrove M."/>
            <person name="Duncan E.J."/>
            <person name="Remnant E.J."/>
            <person name="Van Eeckhoven J."/>
            <person name="Graham B."/>
            <person name="Knapp R.A."/>
            <person name="Langford K.W."/>
            <person name="Kronenberg Z."/>
            <person name="Press M.O."/>
            <person name="Eacker S.M."/>
            <person name="Wilson-Rankin E.E."/>
            <person name="Purcell J."/>
            <person name="Lester P.J."/>
            <person name="Dearden P.K."/>
        </authorList>
    </citation>
    <scope>NUCLEOTIDE SEQUENCE</scope>
    <source>
        <strain evidence="7">Volc-1</strain>
    </source>
</reference>
<dbReference type="Proteomes" id="UP000600918">
    <property type="component" value="Unassembled WGS sequence"/>
</dbReference>
<sequence>MLRSISYLECICLSRIFQFCDSCEAVYTRELSRATAIITDNDCPSGLLGFALTTAVYKPAMIRPLKILKSAFIVGWYLILYFVVDINGQLPSEYGCPPQERILPCRCSTRDTEVQIWCSHSELPKVLEGLKAVSHYVDRPIDELILENNNLPSLPGKAFATLKVLRLMLRNNRLERVSSGWLEGLHDSLLELFVVESDLRSLPVDSLENLQGLEAITLQSRVMKRLPKFSGLQKLRYLQINSPALLELAPRNFHDLPNLEQLHVFGSPRLVRLEAGLFRDLPRLELINITDCAIHWIHPRTMINLSELKEISFVGNNIIDAGMVGRACMDLPLLSVIRLDRNRINRLAEGSFVDLPVLNRLYLSRNIITEIFAGAFRRLPILKTVDLNHNLIHRIHPEFFPRRSANGLEEMWLINNDLSHVAEIRSILEALPRLKFLDVSYNQLEEIPYGALRGHPTLERFHLDHNRLGFLQRETFTSMPALRELRLRNNSLSNLLEAPFWNLPALKGLDLSENYFRHIEPRLLANLPNLRRLDLSGNSIGLIETESFRNTPALEHVNISGNALSILHPLTFRHLTNLYELDVGWNRMLEIVPGLPRNIEHLHMPMNRIVALPSIASQDLALPVLRKLDLSANGIERIPPGALNELTDLRKLILGYNALRVIEDGTFDGLSKLEQLDLRYNRLVTLHGRSFRPLRSLMDLNIRGNRLEVLRPDIFQENSRLQRLDLSRNNLAQIPHATFVNTRDLRELYASHNTLTELPGSLHGLMALEILDLSFNKLNILSPETLSSLSSLLELRLVRNRIRELREGAFDGLPRLSMIDLENNDLRVIERNAIRRLSELQAIRLGKNRIQTIPRGAFSELPLLQSAELQENRILEIDSKAFINVPHLLFLNLSNNHLPSLEYAGLESLQSLEVLDLSNNRLARVSSDSLAAMEWLVELKMDNNRICAIQGSPFDEMPRLRVLSLRSNRMASVSENAFKRLRSNIAILDIDGNPLSCSCGMLWLRGWLQQASSEGPRCADGSLFKEIRLSRQDCQHERLVDPVHPGCEAEMVNNVTPASGLSGATETVSLWMNLESSTKRASVSYENDYYEYLSHHSNNKSDHSNVSTSLPIVSTETTILQPVKTIQNSETMKYLNTKNVTSQIKKNSSIIPPSPSSSGFTFFGVPLPNLNFNFWGNSGRKAERKEISGGRPGRGRYRVFPPTEPEIHRGGFIPLPRGQGGFVPIIDSSHLFYDQRQMKNDPPKDNLDQDTNYIRVQEQRNSKHSNTTSKLEKNFSRTNKSRSSSKNKDEGFTTSIIGSSRFSNNLTENRPYSLLNLTKSIKSSLSSNETLLKTNETSLPTEFNQGDKLLMNMKEYKVINDSRMEVASKIIWTTPKTDFVKMTFPSNKAIVTTISNNHENSDDFDEQTMKDKNSFWNSETMEAQKIETTMTMINPQNEATDNIHIVTTYYPSTSTTTMMTTMATKATTTNKLKDKTIGTSQASRKTEASALSAFLAPGGQVPSSVSTTGLRTLGRPTITKVPSPYFAETTDHNRSQEKENPVAGAVQRNIENLEYTFLNNKETTTPHDNVKIIEDNRFNWYFQHYNDTNLEPFIGTVYSDSVKVTTCRSLLLLQFCFVIYII</sequence>
<dbReference type="FunFam" id="3.80.10.10:FF:000770">
    <property type="entry name" value="Uncharacterized protein"/>
    <property type="match status" value="1"/>
</dbReference>
<accession>A0A834NSD7</accession>
<feature type="region of interest" description="Disordered" evidence="5">
    <location>
        <begin position="1183"/>
        <end position="1211"/>
    </location>
</feature>
<protein>
    <recommendedName>
        <fullName evidence="6">LRRCT domain-containing protein</fullName>
    </recommendedName>
</protein>
<dbReference type="InterPro" id="IPR032675">
    <property type="entry name" value="LRR_dom_sf"/>
</dbReference>
<keyword evidence="1" id="KW-0433">Leucine-rich repeat</keyword>
<dbReference type="GO" id="GO:0071944">
    <property type="term" value="C:cell periphery"/>
    <property type="evidence" value="ECO:0007669"/>
    <property type="project" value="UniProtKB-ARBA"/>
</dbReference>
<name>A0A834NSD7_VESPE</name>
<dbReference type="PROSITE" id="PS51450">
    <property type="entry name" value="LRR"/>
    <property type="match status" value="5"/>
</dbReference>
<evidence type="ECO:0000256" key="5">
    <source>
        <dbReference type="SAM" id="MobiDB-lite"/>
    </source>
</evidence>
<dbReference type="SMART" id="SM00369">
    <property type="entry name" value="LRR_TYP"/>
    <property type="match status" value="28"/>
</dbReference>
<dbReference type="InterPro" id="IPR000483">
    <property type="entry name" value="Cys-rich_flank_reg_C"/>
</dbReference>
<dbReference type="FunFam" id="3.80.10.10:FF:001164">
    <property type="entry name" value="GH01279p"/>
    <property type="match status" value="1"/>
</dbReference>
<dbReference type="Pfam" id="PF13855">
    <property type="entry name" value="LRR_8"/>
    <property type="match status" value="6"/>
</dbReference>
<evidence type="ECO:0000259" key="6">
    <source>
        <dbReference type="SMART" id="SM00082"/>
    </source>
</evidence>
<feature type="domain" description="LRRCT" evidence="6">
    <location>
        <begin position="993"/>
        <end position="1035"/>
    </location>
</feature>
<dbReference type="SUPFAM" id="SSF52058">
    <property type="entry name" value="L domain-like"/>
    <property type="match status" value="4"/>
</dbReference>
<evidence type="ECO:0000256" key="4">
    <source>
        <dbReference type="ARBA" id="ARBA00023180"/>
    </source>
</evidence>
<evidence type="ECO:0000256" key="2">
    <source>
        <dbReference type="ARBA" id="ARBA00022729"/>
    </source>
</evidence>
<evidence type="ECO:0000256" key="3">
    <source>
        <dbReference type="ARBA" id="ARBA00022737"/>
    </source>
</evidence>
<gene>
    <name evidence="7" type="ORF">H0235_011706</name>
</gene>
<keyword evidence="2" id="KW-0732">Signal</keyword>
<dbReference type="PANTHER" id="PTHR45617:SF181">
    <property type="entry name" value="LP04042P"/>
    <property type="match status" value="1"/>
</dbReference>
<dbReference type="InterPro" id="IPR003591">
    <property type="entry name" value="Leu-rich_rpt_typical-subtyp"/>
</dbReference>
<dbReference type="EMBL" id="JACSDY010000010">
    <property type="protein sequence ID" value="KAF7417175.1"/>
    <property type="molecule type" value="Genomic_DNA"/>
</dbReference>
<dbReference type="PANTHER" id="PTHR45617">
    <property type="entry name" value="LEUCINE RICH REPEAT FAMILY PROTEIN"/>
    <property type="match status" value="1"/>
</dbReference>
<evidence type="ECO:0000256" key="1">
    <source>
        <dbReference type="ARBA" id="ARBA00022614"/>
    </source>
</evidence>
<evidence type="ECO:0000313" key="8">
    <source>
        <dbReference type="Proteomes" id="UP000600918"/>
    </source>
</evidence>
<comment type="caution">
    <text evidence="7">The sequence shown here is derived from an EMBL/GenBank/DDBJ whole genome shotgun (WGS) entry which is preliminary data.</text>
</comment>
<feature type="region of interest" description="Disordered" evidence="5">
    <location>
        <begin position="1257"/>
        <end position="1294"/>
    </location>
</feature>
<dbReference type="SMART" id="SM00082">
    <property type="entry name" value="LRRCT"/>
    <property type="match status" value="1"/>
</dbReference>
<dbReference type="SMART" id="SM00364">
    <property type="entry name" value="LRR_BAC"/>
    <property type="match status" value="11"/>
</dbReference>
<evidence type="ECO:0000313" key="7">
    <source>
        <dbReference type="EMBL" id="KAF7417175.1"/>
    </source>
</evidence>
<dbReference type="PRINTS" id="PR00019">
    <property type="entry name" value="LEURICHRPT"/>
</dbReference>